<dbReference type="PANTHER" id="PTHR36836:SF1">
    <property type="entry name" value="COLANIC ACID BIOSYNTHESIS PROTEIN WCAK"/>
    <property type="match status" value="1"/>
</dbReference>
<dbReference type="GO" id="GO:0016740">
    <property type="term" value="F:transferase activity"/>
    <property type="evidence" value="ECO:0007669"/>
    <property type="project" value="UniProtKB-KW"/>
</dbReference>
<reference evidence="3" key="1">
    <citation type="submission" date="2017-03" db="EMBL/GenBank/DDBJ databases">
        <authorList>
            <person name="Rodrigo-Torres L."/>
            <person name="Arahal R.D."/>
            <person name="Lucena T."/>
        </authorList>
    </citation>
    <scope>NUCLEOTIDE SEQUENCE [LARGE SCALE GENOMIC DNA]</scope>
    <source>
        <strain evidence="3">CECT 8411</strain>
    </source>
</reference>
<dbReference type="AlphaFoldDB" id="A0A1X7ACT2"/>
<evidence type="ECO:0000313" key="2">
    <source>
        <dbReference type="EMBL" id="SLN75912.1"/>
    </source>
</evidence>
<feature type="domain" description="Polysaccharide pyruvyl transferase" evidence="1">
    <location>
        <begin position="311"/>
        <end position="625"/>
    </location>
</feature>
<gene>
    <name evidence="2" type="ORF">RUM8411_04293</name>
</gene>
<dbReference type="Pfam" id="PF04230">
    <property type="entry name" value="PS_pyruv_trans"/>
    <property type="match status" value="1"/>
</dbReference>
<name>A0A1X7ACT2_9RHOB</name>
<sequence length="674" mass="74265">MTPFPIDLILHDPWTAQDMAARLRAIRPGDKLALNVLPNTDFDNKALISVLADRRDLDSVTLRLDHNTMTADDIVELASFAQTQDIGFTTDFILKETDDVPGYVLGEAGRLWQITTTTAALHAAGHAVRWLVPLTPGMVYHLEFLGSLASSSGVTLVLLPTSALGDDGADLESDDRLFAWDFVSYRLLGEEINHLARDRISALRRLCSALSDTPAPEADAPWGILDSKTGYSEELRTQGNLSAALLRPSFNDRRGPAAAQVLKTRIADVTDVLGCGVPAHLRACTAPEVRPGGDDPRMPHVLLIGAYGGEHIGDAAILGGVLYRIHKRHGTTRAILMTQRPYHTRHLIPMLDVPVDVEVQEYTPANIRVALSLVDGVVFAGGPLTDLPKQLVRHLETATRAKQRGLPFVMEGIGPGTFVRKPSEFTARRLVKLADRITIRVRDDARREIIRGCDIEIGRDPAFDYLETRAETLTRLPIHEPAQIATLLAGTAGRPVIGINIRPIGHLFTPAEPGRDPAARTRAVEDRCERELALGLMDYARQTGTDPCFLFFPMNAVQFGMSDLRSAWRIMQHLEPGTDFRIWQADASLDGVVALLRRMDTVIAMRFHAAIFALSQGRPVIGIDYRIGKRDKVAAVLTDAGVEENCRRIDELRADWLSERLQAICPARTAERIT</sequence>
<dbReference type="RefSeq" id="WP_234995314.1">
    <property type="nucleotide sequence ID" value="NZ_FWFP01000017.1"/>
</dbReference>
<keyword evidence="3" id="KW-1185">Reference proteome</keyword>
<proteinExistence type="predicted"/>
<evidence type="ECO:0000259" key="1">
    <source>
        <dbReference type="Pfam" id="PF04230"/>
    </source>
</evidence>
<dbReference type="Proteomes" id="UP000193778">
    <property type="component" value="Unassembled WGS sequence"/>
</dbReference>
<keyword evidence="2" id="KW-0808">Transferase</keyword>
<accession>A0A1X7ACT2</accession>
<dbReference type="InterPro" id="IPR007345">
    <property type="entry name" value="Polysacch_pyruvyl_Trfase"/>
</dbReference>
<protein>
    <submittedName>
        <fullName evidence="2">Polysaccharide pyruvyl transferase</fullName>
    </submittedName>
</protein>
<dbReference type="EMBL" id="FWFP01000017">
    <property type="protein sequence ID" value="SLN75912.1"/>
    <property type="molecule type" value="Genomic_DNA"/>
</dbReference>
<organism evidence="2 3">
    <name type="scientific">Ruegeria meonggei</name>
    <dbReference type="NCBI Taxonomy" id="1446476"/>
    <lineage>
        <taxon>Bacteria</taxon>
        <taxon>Pseudomonadati</taxon>
        <taxon>Pseudomonadota</taxon>
        <taxon>Alphaproteobacteria</taxon>
        <taxon>Rhodobacterales</taxon>
        <taxon>Roseobacteraceae</taxon>
        <taxon>Ruegeria</taxon>
    </lineage>
</organism>
<dbReference type="PANTHER" id="PTHR36836">
    <property type="entry name" value="COLANIC ACID BIOSYNTHESIS PROTEIN WCAK"/>
    <property type="match status" value="1"/>
</dbReference>
<evidence type="ECO:0000313" key="3">
    <source>
        <dbReference type="Proteomes" id="UP000193778"/>
    </source>
</evidence>